<keyword evidence="5 6" id="KW-0472">Membrane</keyword>
<organism evidence="7 8">
    <name type="scientific">Lactococcus termiticola</name>
    <dbReference type="NCBI Taxonomy" id="2169526"/>
    <lineage>
        <taxon>Bacteria</taxon>
        <taxon>Bacillati</taxon>
        <taxon>Bacillota</taxon>
        <taxon>Bacilli</taxon>
        <taxon>Lactobacillales</taxon>
        <taxon>Streptococcaceae</taxon>
        <taxon>Lactococcus</taxon>
    </lineage>
</organism>
<evidence type="ECO:0000313" key="7">
    <source>
        <dbReference type="EMBL" id="GBG95933.1"/>
    </source>
</evidence>
<name>A0A2R5HCX0_9LACT</name>
<evidence type="ECO:0000256" key="4">
    <source>
        <dbReference type="ARBA" id="ARBA00022989"/>
    </source>
</evidence>
<protein>
    <submittedName>
        <fullName evidence="7">Membrane protein</fullName>
    </submittedName>
</protein>
<feature type="transmembrane region" description="Helical" evidence="6">
    <location>
        <begin position="114"/>
        <end position="131"/>
    </location>
</feature>
<evidence type="ECO:0000256" key="6">
    <source>
        <dbReference type="RuleBase" id="RU004379"/>
    </source>
</evidence>
<feature type="transmembrane region" description="Helical" evidence="6">
    <location>
        <begin position="58"/>
        <end position="78"/>
    </location>
</feature>
<evidence type="ECO:0000256" key="3">
    <source>
        <dbReference type="ARBA" id="ARBA00022692"/>
    </source>
</evidence>
<dbReference type="EMBL" id="BFFO01000001">
    <property type="protein sequence ID" value="GBG95933.1"/>
    <property type="molecule type" value="Genomic_DNA"/>
</dbReference>
<keyword evidence="4 6" id="KW-1133">Transmembrane helix</keyword>
<feature type="transmembrane region" description="Helical" evidence="6">
    <location>
        <begin position="23"/>
        <end position="46"/>
    </location>
</feature>
<feature type="transmembrane region" description="Helical" evidence="6">
    <location>
        <begin position="204"/>
        <end position="225"/>
    </location>
</feature>
<feature type="transmembrane region" description="Helical" evidence="6">
    <location>
        <begin position="166"/>
        <end position="184"/>
    </location>
</feature>
<dbReference type="Proteomes" id="UP000245021">
    <property type="component" value="Unassembled WGS sequence"/>
</dbReference>
<dbReference type="InterPro" id="IPR006214">
    <property type="entry name" value="Bax_inhibitor_1-related"/>
</dbReference>
<comment type="caution">
    <text evidence="7">The sequence shown here is derived from an EMBL/GenBank/DDBJ whole genome shotgun (WGS) entry which is preliminary data.</text>
</comment>
<reference evidence="7 8" key="1">
    <citation type="journal article" date="2018" name="Genome Announc.">
        <title>Draft Genome Sequence of Lactococcus sp. Strain NtB2 (JCM 32569), Isolated from the Gut of the Higher Termite Nasutitermes takasagoensis.</title>
        <authorList>
            <person name="Noda S."/>
            <person name="Aihara C."/>
            <person name="Yuki M."/>
            <person name="Ohkuma M."/>
        </authorList>
    </citation>
    <scope>NUCLEOTIDE SEQUENCE [LARGE SCALE GENOMIC DNA]</scope>
    <source>
        <strain evidence="7 8">NtB2</strain>
    </source>
</reference>
<dbReference type="RefSeq" id="WP_109244932.1">
    <property type="nucleotide sequence ID" value="NZ_BFFO01000001.1"/>
</dbReference>
<gene>
    <name evidence="7" type="ORF">NtB2_00035</name>
</gene>
<accession>A0A2R5HCX0</accession>
<dbReference type="GO" id="GO:0005886">
    <property type="term" value="C:plasma membrane"/>
    <property type="evidence" value="ECO:0007669"/>
    <property type="project" value="TreeGrafter"/>
</dbReference>
<dbReference type="Pfam" id="PF01027">
    <property type="entry name" value="Bax1-I"/>
    <property type="match status" value="1"/>
</dbReference>
<sequence length="233" mass="25714">MENNNNVIFDQKREGLNAFFSKVYGLMGVGVLVSALVSFISINFFLPNMIALMQANRFIFLLLWLIPLFAVVPMQVAAMKNSKMALPLFIFYSAFMGFLIAFTLLLYTATTITLAFGTATVMFIALSIYGRTTKRNLSGMHKALVAGVIGLIVIGLANFFIQSTPLMLFASVIGVIIFSGLIAYDNQKIEQVYNQTGGTDGWAISMAFSLYLDFLNLFLMLLRIFGIAGGNRN</sequence>
<comment type="similarity">
    <text evidence="2 6">Belongs to the BI1 family.</text>
</comment>
<comment type="subcellular location">
    <subcellularLocation>
        <location evidence="1">Membrane</location>
        <topology evidence="1">Multi-pass membrane protein</topology>
    </subcellularLocation>
</comment>
<keyword evidence="8" id="KW-1185">Reference proteome</keyword>
<proteinExistence type="inferred from homology"/>
<feature type="transmembrane region" description="Helical" evidence="6">
    <location>
        <begin position="143"/>
        <end position="161"/>
    </location>
</feature>
<dbReference type="AlphaFoldDB" id="A0A2R5HCX0"/>
<dbReference type="PANTHER" id="PTHR23291">
    <property type="entry name" value="BAX INHIBITOR-RELATED"/>
    <property type="match status" value="1"/>
</dbReference>
<dbReference type="OrthoDB" id="9793828at2"/>
<feature type="transmembrane region" description="Helical" evidence="6">
    <location>
        <begin position="84"/>
        <end position="107"/>
    </location>
</feature>
<evidence type="ECO:0000256" key="5">
    <source>
        <dbReference type="ARBA" id="ARBA00023136"/>
    </source>
</evidence>
<evidence type="ECO:0000256" key="2">
    <source>
        <dbReference type="ARBA" id="ARBA00010350"/>
    </source>
</evidence>
<dbReference type="CDD" id="cd10432">
    <property type="entry name" value="BI-1-like_bacterial"/>
    <property type="match status" value="1"/>
</dbReference>
<keyword evidence="3 6" id="KW-0812">Transmembrane</keyword>
<evidence type="ECO:0000256" key="1">
    <source>
        <dbReference type="ARBA" id="ARBA00004141"/>
    </source>
</evidence>
<dbReference type="PANTHER" id="PTHR23291:SF50">
    <property type="entry name" value="PROTEIN LIFEGUARD 4"/>
    <property type="match status" value="1"/>
</dbReference>
<evidence type="ECO:0000313" key="8">
    <source>
        <dbReference type="Proteomes" id="UP000245021"/>
    </source>
</evidence>